<protein>
    <submittedName>
        <fullName evidence="2">Uncharacterized protein</fullName>
    </submittedName>
</protein>
<dbReference type="Proteomes" id="UP000799291">
    <property type="component" value="Unassembled WGS sequence"/>
</dbReference>
<gene>
    <name evidence="2" type="ORF">K458DRAFT_293069</name>
</gene>
<name>A0A6G1JDS3_9PLEO</name>
<sequence>MAVTLKRKRGAVSYREQSSNEDISDSASDTVSRRKRTAPVRRSARHQSTGAEPPSRGQRRPPSPHSPATSREMGGRRVLRREGKRQISYRDASSEDDGDDFRDEDLVGQRRPSPSTPQPSRPHKSRKSERKLGRSSGARSQKSLGAPLKPQSTPRSTSVPAQIPTDGHRPAWATLPYHVLLQVFVYASHPLHDEDMKPTPSISWLAQVARMCSAFTKPALTALYRNPPIFATRQNRRDLVQHLTTPPADAYADYRVMVKRLELDATQMTSSTDPTHNATDLAALVAALTTVREIDILDPFDRPPYRARVKRVRRWHYPDELFDVLQQSDLRLRSWRWNSSFCAKGFSWIKEIHKAPTFQSIRELTLTKFVPDKIRKSDDESRKPTTEDLVGIALAALPSLKFLTFESCEVVNERLLPLLPAALRCLNITNCIYLTSDALQAFLATHGQHLEELVLNHNQSLNLTFLTDLKLSCPRLEVLRTDLNYYSSLEMSSDNEPLYDSLLDIDEIPTWPFTLRVIDMEYLRHWSPTAATNFFSSLIDSAEDLPGLRELRILAMVDIDWRQRADFRRKWAARFVKVFARRYIAPSAHLVSLRAYREWKLSQFEGAEKHDSLLEVSEEVERDEAAASDSDVPLLPGRKQKHNERWSSNRLRNRAHASANYDETSASGSGSDVVSDEDDKPDYIQGQCHTVIFRIDNLRPREDLYDEGDFLDEERSGDEDWDGNDVVEDGYAW</sequence>
<keyword evidence="3" id="KW-1185">Reference proteome</keyword>
<reference evidence="2" key="1">
    <citation type="journal article" date="2020" name="Stud. Mycol.">
        <title>101 Dothideomycetes genomes: a test case for predicting lifestyles and emergence of pathogens.</title>
        <authorList>
            <person name="Haridas S."/>
            <person name="Albert R."/>
            <person name="Binder M."/>
            <person name="Bloem J."/>
            <person name="Labutti K."/>
            <person name="Salamov A."/>
            <person name="Andreopoulos B."/>
            <person name="Baker S."/>
            <person name="Barry K."/>
            <person name="Bills G."/>
            <person name="Bluhm B."/>
            <person name="Cannon C."/>
            <person name="Castanera R."/>
            <person name="Culley D."/>
            <person name="Daum C."/>
            <person name="Ezra D."/>
            <person name="Gonzalez J."/>
            <person name="Henrissat B."/>
            <person name="Kuo A."/>
            <person name="Liang C."/>
            <person name="Lipzen A."/>
            <person name="Lutzoni F."/>
            <person name="Magnuson J."/>
            <person name="Mondo S."/>
            <person name="Nolan M."/>
            <person name="Ohm R."/>
            <person name="Pangilinan J."/>
            <person name="Park H.-J."/>
            <person name="Ramirez L."/>
            <person name="Alfaro M."/>
            <person name="Sun H."/>
            <person name="Tritt A."/>
            <person name="Yoshinaga Y."/>
            <person name="Zwiers L.-H."/>
            <person name="Turgeon B."/>
            <person name="Goodwin S."/>
            <person name="Spatafora J."/>
            <person name="Crous P."/>
            <person name="Grigoriev I."/>
        </authorList>
    </citation>
    <scope>NUCLEOTIDE SEQUENCE</scope>
    <source>
        <strain evidence="2">CBS 122367</strain>
    </source>
</reference>
<feature type="compositionally biased region" description="Acidic residues" evidence="1">
    <location>
        <begin position="94"/>
        <end position="103"/>
    </location>
</feature>
<dbReference type="OrthoDB" id="5395390at2759"/>
<proteinExistence type="predicted"/>
<evidence type="ECO:0000256" key="1">
    <source>
        <dbReference type="SAM" id="MobiDB-lite"/>
    </source>
</evidence>
<dbReference type="InterPro" id="IPR052109">
    <property type="entry name" value="SRRM_Domain-Containing"/>
</dbReference>
<feature type="compositionally biased region" description="Polar residues" evidence="1">
    <location>
        <begin position="15"/>
        <end position="30"/>
    </location>
</feature>
<dbReference type="SUPFAM" id="SSF52047">
    <property type="entry name" value="RNI-like"/>
    <property type="match status" value="1"/>
</dbReference>
<dbReference type="InterPro" id="IPR032675">
    <property type="entry name" value="LRR_dom_sf"/>
</dbReference>
<feature type="region of interest" description="Disordered" evidence="1">
    <location>
        <begin position="1"/>
        <end position="165"/>
    </location>
</feature>
<dbReference type="PANTHER" id="PTHR34755:SF4">
    <property type="entry name" value="F-BOX DOMAIN-CONTAINING PROTEIN"/>
    <property type="match status" value="1"/>
</dbReference>
<organism evidence="2 3">
    <name type="scientific">Lentithecium fluviatile CBS 122367</name>
    <dbReference type="NCBI Taxonomy" id="1168545"/>
    <lineage>
        <taxon>Eukaryota</taxon>
        <taxon>Fungi</taxon>
        <taxon>Dikarya</taxon>
        <taxon>Ascomycota</taxon>
        <taxon>Pezizomycotina</taxon>
        <taxon>Dothideomycetes</taxon>
        <taxon>Pleosporomycetidae</taxon>
        <taxon>Pleosporales</taxon>
        <taxon>Massarineae</taxon>
        <taxon>Lentitheciaceae</taxon>
        <taxon>Lentithecium</taxon>
    </lineage>
</organism>
<evidence type="ECO:0000313" key="2">
    <source>
        <dbReference type="EMBL" id="KAF2688714.1"/>
    </source>
</evidence>
<accession>A0A6G1JDS3</accession>
<dbReference type="PANTHER" id="PTHR34755">
    <property type="entry name" value="SERINE/ARGININE REPETITIVE MATRIX PROTEIN 3-RELATED"/>
    <property type="match status" value="1"/>
</dbReference>
<evidence type="ECO:0000313" key="3">
    <source>
        <dbReference type="Proteomes" id="UP000799291"/>
    </source>
</evidence>
<feature type="compositionally biased region" description="Basic residues" evidence="1">
    <location>
        <begin position="33"/>
        <end position="45"/>
    </location>
</feature>
<feature type="compositionally biased region" description="Polar residues" evidence="1">
    <location>
        <begin position="150"/>
        <end position="160"/>
    </location>
</feature>
<feature type="region of interest" description="Disordered" evidence="1">
    <location>
        <begin position="709"/>
        <end position="733"/>
    </location>
</feature>
<dbReference type="Gene3D" id="3.80.10.10">
    <property type="entry name" value="Ribonuclease Inhibitor"/>
    <property type="match status" value="1"/>
</dbReference>
<dbReference type="AlphaFoldDB" id="A0A6G1JDS3"/>
<feature type="compositionally biased region" description="Basic residues" evidence="1">
    <location>
        <begin position="1"/>
        <end position="10"/>
    </location>
</feature>
<dbReference type="EMBL" id="MU005573">
    <property type="protein sequence ID" value="KAF2688714.1"/>
    <property type="molecule type" value="Genomic_DNA"/>
</dbReference>
<feature type="region of interest" description="Disordered" evidence="1">
    <location>
        <begin position="620"/>
        <end position="682"/>
    </location>
</feature>